<dbReference type="SMART" id="SM00332">
    <property type="entry name" value="PP2Cc"/>
    <property type="match status" value="1"/>
</dbReference>
<proteinExistence type="predicted"/>
<dbReference type="Pfam" id="PF00481">
    <property type="entry name" value="PP2C"/>
    <property type="match status" value="1"/>
</dbReference>
<dbReference type="Gene3D" id="3.60.40.10">
    <property type="entry name" value="PPM-type phosphatase domain"/>
    <property type="match status" value="1"/>
</dbReference>
<dbReference type="SUPFAM" id="SSF81606">
    <property type="entry name" value="PP2C-like"/>
    <property type="match status" value="1"/>
</dbReference>
<organism evidence="2 3">
    <name type="scientific">Manihot esculenta</name>
    <name type="common">Cassava</name>
    <name type="synonym">Jatropha manihot</name>
    <dbReference type="NCBI Taxonomy" id="3983"/>
    <lineage>
        <taxon>Eukaryota</taxon>
        <taxon>Viridiplantae</taxon>
        <taxon>Streptophyta</taxon>
        <taxon>Embryophyta</taxon>
        <taxon>Tracheophyta</taxon>
        <taxon>Spermatophyta</taxon>
        <taxon>Magnoliopsida</taxon>
        <taxon>eudicotyledons</taxon>
        <taxon>Gunneridae</taxon>
        <taxon>Pentapetalae</taxon>
        <taxon>rosids</taxon>
        <taxon>fabids</taxon>
        <taxon>Malpighiales</taxon>
        <taxon>Euphorbiaceae</taxon>
        <taxon>Crotonoideae</taxon>
        <taxon>Manihoteae</taxon>
        <taxon>Manihot</taxon>
    </lineage>
</organism>
<dbReference type="InterPro" id="IPR015655">
    <property type="entry name" value="PP2C"/>
</dbReference>
<dbReference type="CDD" id="cd00143">
    <property type="entry name" value="PP2Cc"/>
    <property type="match status" value="1"/>
</dbReference>
<evidence type="ECO:0000259" key="1">
    <source>
        <dbReference type="PROSITE" id="PS51746"/>
    </source>
</evidence>
<dbReference type="PANTHER" id="PTHR47992">
    <property type="entry name" value="PROTEIN PHOSPHATASE"/>
    <property type="match status" value="1"/>
</dbReference>
<dbReference type="PROSITE" id="PS51746">
    <property type="entry name" value="PPM_2"/>
    <property type="match status" value="1"/>
</dbReference>
<reference evidence="3" key="1">
    <citation type="journal article" date="2016" name="Nat. Biotechnol.">
        <title>Sequencing wild and cultivated cassava and related species reveals extensive interspecific hybridization and genetic diversity.</title>
        <authorList>
            <person name="Bredeson J.V."/>
            <person name="Lyons J.B."/>
            <person name="Prochnik S.E."/>
            <person name="Wu G.A."/>
            <person name="Ha C.M."/>
            <person name="Edsinger-Gonzales E."/>
            <person name="Grimwood J."/>
            <person name="Schmutz J."/>
            <person name="Rabbi I.Y."/>
            <person name="Egesi C."/>
            <person name="Nauluvula P."/>
            <person name="Lebot V."/>
            <person name="Ndunguru J."/>
            <person name="Mkamilo G."/>
            <person name="Bart R.S."/>
            <person name="Setter T.L."/>
            <person name="Gleadow R.M."/>
            <person name="Kulakow P."/>
            <person name="Ferguson M.E."/>
            <person name="Rounsley S."/>
            <person name="Rokhsar D.S."/>
        </authorList>
    </citation>
    <scope>NUCLEOTIDE SEQUENCE [LARGE SCALE GENOMIC DNA]</scope>
    <source>
        <strain evidence="3">cv. AM560-2</strain>
    </source>
</reference>
<evidence type="ECO:0000313" key="2">
    <source>
        <dbReference type="EMBL" id="OAY43783.1"/>
    </source>
</evidence>
<dbReference type="GO" id="GO:1902531">
    <property type="term" value="P:regulation of intracellular signal transduction"/>
    <property type="evidence" value="ECO:0000318"/>
    <property type="project" value="GO_Central"/>
</dbReference>
<dbReference type="OrthoDB" id="10264738at2759"/>
<accession>A0A2C9VF03</accession>
<gene>
    <name evidence="2" type="ORF">MANES_08G097500v8</name>
</gene>
<dbReference type="InterPro" id="IPR036457">
    <property type="entry name" value="PPM-type-like_dom_sf"/>
</dbReference>
<sequence>MGACCSKGANGSGDEGVVVENSLEDRDYDVVEEDDNVTIGDFGARMRLQGASKFISMYTQQGKKGVNQDAMTVWEDFVGNKDMTFCGVFDGHGPYGHKVARHVRDTLPSRLSSAIKLSQSNSFRYGDGNDSNNTHKSGGCIEDHIDYSEGNPLLSTWEAGLVKCFKDMDEELSVDASIDSYCSGSTAVTVIKQGNHLIISHLGDSRAILCTRSSKNQLDAVQLTVDLKPNIASEAERIKKSKGRVFAMDEEPEVFRIWMPDQDCPGLAMARAFGDFCMKDYGLISVPEVSYRRLTKNDEFVVLATDGIWDVLSNYDVIKIVASAKKRSLAAKMVVKYAVRAWKNKSPGSRIDDCAVVCLFLKSKTLLARSFSEVSRVSANHSELAENYSEVSSASLHHSEIAAVPERPRK</sequence>
<dbReference type="InterPro" id="IPR001932">
    <property type="entry name" value="PPM-type_phosphatase-like_dom"/>
</dbReference>
<feature type="domain" description="PPM-type phosphatase" evidence="1">
    <location>
        <begin position="54"/>
        <end position="361"/>
    </location>
</feature>
<dbReference type="Gramene" id="Manes.08G097500.2.v8.1">
    <property type="protein sequence ID" value="Manes.08G097500.2.v8.1.CDS"/>
    <property type="gene ID" value="Manes.08G097500.v8.1"/>
</dbReference>
<dbReference type="Proteomes" id="UP000091857">
    <property type="component" value="Chromosome 8"/>
</dbReference>
<name>A0A2C9VF03_MANES</name>
<dbReference type="AlphaFoldDB" id="A0A2C9VF03"/>
<keyword evidence="3" id="KW-1185">Reference proteome</keyword>
<protein>
    <recommendedName>
        <fullName evidence="1">PPM-type phosphatase domain-containing protein</fullName>
    </recommendedName>
</protein>
<dbReference type="EMBL" id="CM004394">
    <property type="protein sequence ID" value="OAY43783.1"/>
    <property type="molecule type" value="Genomic_DNA"/>
</dbReference>
<dbReference type="GO" id="GO:0004722">
    <property type="term" value="F:protein serine/threonine phosphatase activity"/>
    <property type="evidence" value="ECO:0000318"/>
    <property type="project" value="GO_Central"/>
</dbReference>
<comment type="caution">
    <text evidence="2">The sequence shown here is derived from an EMBL/GenBank/DDBJ whole genome shotgun (WGS) entry which is preliminary data.</text>
</comment>
<evidence type="ECO:0000313" key="3">
    <source>
        <dbReference type="Proteomes" id="UP000091857"/>
    </source>
</evidence>